<evidence type="ECO:0000313" key="1">
    <source>
        <dbReference type="EMBL" id="EKF43954.1"/>
    </source>
</evidence>
<sequence length="192" mass="21203">MMTLKGHIIRSASAYRFALATVGTFNRTAVRHRRMDVGRECTPGNSSNAATQQQHDVGQPLNGIVEDVCRSLSRLLKEKSNKSLFFTLGVEGSVITVTANLRGVGRKGAYLRRVVRYSSNRPVAQIALLPPQRYIVSIFREHAEYTGFETVSDSDSEGIALQASLRLIEEFVANRNMHTSSAKTANTLKFTA</sequence>
<protein>
    <submittedName>
        <fullName evidence="1">Uncharacterized protein</fullName>
    </submittedName>
</protein>
<dbReference type="AlphaFoldDB" id="K2P1B1"/>
<accession>K2P1B1</accession>
<reference evidence="1 2" key="1">
    <citation type="journal article" date="2012" name="J. Bacteriol.">
        <title>Genome Sequence of Nitratireductor indicus Type Strain C115.</title>
        <authorList>
            <person name="Lai Q."/>
            <person name="Li G."/>
            <person name="Yu Z."/>
            <person name="Shao Z."/>
        </authorList>
    </citation>
    <scope>NUCLEOTIDE SEQUENCE [LARGE SCALE GENOMIC DNA]</scope>
    <source>
        <strain evidence="1 2">C115</strain>
    </source>
</reference>
<organism evidence="1 2">
    <name type="scientific">Nitratireductor indicus C115</name>
    <dbReference type="NCBI Taxonomy" id="1231190"/>
    <lineage>
        <taxon>Bacteria</taxon>
        <taxon>Pseudomonadati</taxon>
        <taxon>Pseudomonadota</taxon>
        <taxon>Alphaproteobacteria</taxon>
        <taxon>Hyphomicrobiales</taxon>
        <taxon>Phyllobacteriaceae</taxon>
        <taxon>Nitratireductor</taxon>
    </lineage>
</organism>
<comment type="caution">
    <text evidence="1">The sequence shown here is derived from an EMBL/GenBank/DDBJ whole genome shotgun (WGS) entry which is preliminary data.</text>
</comment>
<evidence type="ECO:0000313" key="2">
    <source>
        <dbReference type="Proteomes" id="UP000007374"/>
    </source>
</evidence>
<gene>
    <name evidence="1" type="ORF">NA8A_04060</name>
</gene>
<keyword evidence="2" id="KW-1185">Reference proteome</keyword>
<dbReference type="STRING" id="721133.SAMN05216176_101503"/>
<name>K2P1B1_9HYPH</name>
<dbReference type="RefSeq" id="WP_009756088.1">
    <property type="nucleotide sequence ID" value="NZ_AMSI01000002.1"/>
</dbReference>
<dbReference type="Proteomes" id="UP000007374">
    <property type="component" value="Unassembled WGS sequence"/>
</dbReference>
<proteinExistence type="predicted"/>
<dbReference type="EMBL" id="AMSI01000002">
    <property type="protein sequence ID" value="EKF43954.1"/>
    <property type="molecule type" value="Genomic_DNA"/>
</dbReference>